<dbReference type="EMBL" id="WSES01000017">
    <property type="protein sequence ID" value="MVW64491.1"/>
    <property type="molecule type" value="Genomic_DNA"/>
</dbReference>
<gene>
    <name evidence="3" type="ORF">GPY61_31720</name>
</gene>
<dbReference type="SUPFAM" id="SSF53639">
    <property type="entry name" value="AraD/HMP-PK domain-like"/>
    <property type="match status" value="1"/>
</dbReference>
<protein>
    <submittedName>
        <fullName evidence="3">Class II aldolase/adducin family protein</fullName>
    </submittedName>
</protein>
<comment type="similarity">
    <text evidence="1">Belongs to the aldolase class II family.</text>
</comment>
<evidence type="ECO:0000313" key="4">
    <source>
        <dbReference type="Proteomes" id="UP000443353"/>
    </source>
</evidence>
<organism evidence="3 4">
    <name type="scientific">Massilia cellulosiltytica</name>
    <dbReference type="NCBI Taxonomy" id="2683234"/>
    <lineage>
        <taxon>Bacteria</taxon>
        <taxon>Pseudomonadati</taxon>
        <taxon>Pseudomonadota</taxon>
        <taxon>Betaproteobacteria</taxon>
        <taxon>Burkholderiales</taxon>
        <taxon>Oxalobacteraceae</taxon>
        <taxon>Telluria group</taxon>
        <taxon>Massilia</taxon>
    </lineage>
</organism>
<dbReference type="Gene3D" id="3.40.225.10">
    <property type="entry name" value="Class II aldolase/adducin N-terminal domain"/>
    <property type="match status" value="1"/>
</dbReference>
<dbReference type="PANTHER" id="PTHR10672">
    <property type="entry name" value="ADDUCIN"/>
    <property type="match status" value="1"/>
</dbReference>
<feature type="domain" description="Class II aldolase/adducin N-terminal" evidence="2">
    <location>
        <begin position="23"/>
        <end position="203"/>
    </location>
</feature>
<dbReference type="SMART" id="SM01007">
    <property type="entry name" value="Aldolase_II"/>
    <property type="match status" value="1"/>
</dbReference>
<name>A0A7X3G6B8_9BURK</name>
<dbReference type="InterPro" id="IPR036409">
    <property type="entry name" value="Aldolase_II/adducin_N_sf"/>
</dbReference>
<keyword evidence="4" id="KW-1185">Reference proteome</keyword>
<dbReference type="NCBIfam" id="NF005451">
    <property type="entry name" value="PRK07044.1"/>
    <property type="match status" value="1"/>
</dbReference>
<dbReference type="AlphaFoldDB" id="A0A7X3G6B8"/>
<comment type="caution">
    <text evidence="3">The sequence shown here is derived from an EMBL/GenBank/DDBJ whole genome shotgun (WGS) entry which is preliminary data.</text>
</comment>
<dbReference type="GO" id="GO:0051015">
    <property type="term" value="F:actin filament binding"/>
    <property type="evidence" value="ECO:0007669"/>
    <property type="project" value="TreeGrafter"/>
</dbReference>
<dbReference type="GO" id="GO:0005856">
    <property type="term" value="C:cytoskeleton"/>
    <property type="evidence" value="ECO:0007669"/>
    <property type="project" value="TreeGrafter"/>
</dbReference>
<evidence type="ECO:0000259" key="2">
    <source>
        <dbReference type="SMART" id="SM01007"/>
    </source>
</evidence>
<proteinExistence type="inferred from homology"/>
<dbReference type="InterPro" id="IPR001303">
    <property type="entry name" value="Aldolase_II/adducin_N"/>
</dbReference>
<dbReference type="Pfam" id="PF00596">
    <property type="entry name" value="Aldolase_II"/>
    <property type="match status" value="1"/>
</dbReference>
<dbReference type="PANTHER" id="PTHR10672:SF3">
    <property type="entry name" value="PROTEIN HU-LI TAI SHAO"/>
    <property type="match status" value="1"/>
</dbReference>
<dbReference type="Proteomes" id="UP000443353">
    <property type="component" value="Unassembled WGS sequence"/>
</dbReference>
<evidence type="ECO:0000313" key="3">
    <source>
        <dbReference type="EMBL" id="MVW64491.1"/>
    </source>
</evidence>
<reference evidence="3 4" key="1">
    <citation type="submission" date="2019-12" db="EMBL/GenBank/DDBJ databases">
        <authorList>
            <person name="Li C."/>
            <person name="Zhao J."/>
        </authorList>
    </citation>
    <scope>NUCLEOTIDE SEQUENCE [LARGE SCALE GENOMIC DNA]</scope>
    <source>
        <strain evidence="3 4">NEAU-DD11</strain>
    </source>
</reference>
<accession>A0A7X3G6B8</accession>
<evidence type="ECO:0000256" key="1">
    <source>
        <dbReference type="ARBA" id="ARBA00037961"/>
    </source>
</evidence>
<dbReference type="InterPro" id="IPR051017">
    <property type="entry name" value="Aldolase-II_Adducin_sf"/>
</dbReference>
<sequence>MTGVRVACYARVMDKLSEWQTRVDLAACYRLCALYGWADGIYTHISAAVPGEPGHYLINAFGLCFDEVTASNLVKVDGAGNVIGALPAPVNRSGFRLHAAVHEARPDAACVMHLHNVAGIAVGMQQDGLLPLSPYALRFHGELAYHDYEGIAMTLDEQARLVDNLGHRPAMLLRNHGSLTVGRTIPEAFVLMETLDRACEAQLRAQAAGVPLVQPPAAMCATAHAQLVGDGSPEGALEWPSLLRRLDVANPQYRT</sequence>